<keyword evidence="2" id="KW-1185">Reference proteome</keyword>
<comment type="caution">
    <text evidence="1">The sequence shown here is derived from an EMBL/GenBank/DDBJ whole genome shotgun (WGS) entry which is preliminary data.</text>
</comment>
<sequence length="554" mass="58594">MSIKLNWFEKLQNFSYLLFLVLASLSFSASVQGQNLIWAKKMGGTTRDYGNAVTIDGSGNVYTTGYFEGTADFDPGPNVANLTSAGFTDIFISKLDASGNFLWAKRIGGTGEDQGKAIAADRFGNVHITGHFVGTVDFDPGTGTTNFNSAGYDDIFISKLDGSGNLIWARQIGGSLEDNGLSIDVDVAGNVYTTGRFASTVDFNPALSVANLTSAGVSDIFVSKLDASGQYVWAKRMGGPSGDVGRSLALGSNGEILLTGHFNETADFDPGPGTFNLNSAGNSDIFISKLDASGNLVWAKRTGGSDFDFGISLVYRSGYIFTVGQFEGTMDADPYILGLFNLTSLGEDDIVLSKLDESGNLIWAKRFGGTGFDYGSSVAIDGLGEVYLAGYFENTVDFDPGAGVTNLTSAGLRDIFVVKLDAPGNFIWARRMGGTSHDECFSMVVDALGTAFLTGQFAATSDFDPSSNVANLTSAGIYDVFVLKLSGNPVSVQSGSWTNPATWSCTCIPTVTDVVFLRNTVNLPDGSSQPVRRLIYSNTGRLIFGAGSTLQASN</sequence>
<proteinExistence type="predicted"/>
<dbReference type="PANTHER" id="PTHR35580">
    <property type="entry name" value="CELL SURFACE GLYCOPROTEIN (S-LAYER PROTEIN)-LIKE PROTEIN"/>
    <property type="match status" value="1"/>
</dbReference>
<dbReference type="Pfam" id="PF06739">
    <property type="entry name" value="SBBP"/>
    <property type="match status" value="3"/>
</dbReference>
<dbReference type="Proteomes" id="UP000598820">
    <property type="component" value="Unassembled WGS sequence"/>
</dbReference>
<protein>
    <submittedName>
        <fullName evidence="1">SBBP repeat-containing protein</fullName>
    </submittedName>
</protein>
<evidence type="ECO:0000313" key="2">
    <source>
        <dbReference type="Proteomes" id="UP000598820"/>
    </source>
</evidence>
<dbReference type="InterPro" id="IPR052918">
    <property type="entry name" value="Motility_Chemotaxis_Reg"/>
</dbReference>
<accession>A0A926Y1V0</accession>
<dbReference type="PANTHER" id="PTHR35580:SF1">
    <property type="entry name" value="PHYTASE-LIKE DOMAIN-CONTAINING PROTEIN"/>
    <property type="match status" value="1"/>
</dbReference>
<dbReference type="RefSeq" id="WP_190891244.1">
    <property type="nucleotide sequence ID" value="NZ_JACWZY010000033.1"/>
</dbReference>
<gene>
    <name evidence="1" type="ORF">IC229_28250</name>
</gene>
<dbReference type="EMBL" id="JACWZY010000033">
    <property type="protein sequence ID" value="MBD2704566.1"/>
    <property type="molecule type" value="Genomic_DNA"/>
</dbReference>
<evidence type="ECO:0000313" key="1">
    <source>
        <dbReference type="EMBL" id="MBD2704566.1"/>
    </source>
</evidence>
<dbReference type="InterPro" id="IPR010620">
    <property type="entry name" value="SBBP_repeat"/>
</dbReference>
<name>A0A926Y1V0_9BACT</name>
<dbReference type="AlphaFoldDB" id="A0A926Y1V0"/>
<reference evidence="1" key="1">
    <citation type="submission" date="2020-09" db="EMBL/GenBank/DDBJ databases">
        <authorList>
            <person name="Kim M.K."/>
        </authorList>
    </citation>
    <scope>NUCLEOTIDE SEQUENCE</scope>
    <source>
        <strain evidence="1">BT702</strain>
    </source>
</reference>
<organism evidence="1 2">
    <name type="scientific">Spirosoma profusum</name>
    <dbReference type="NCBI Taxonomy" id="2771354"/>
    <lineage>
        <taxon>Bacteria</taxon>
        <taxon>Pseudomonadati</taxon>
        <taxon>Bacteroidota</taxon>
        <taxon>Cytophagia</taxon>
        <taxon>Cytophagales</taxon>
        <taxon>Cytophagaceae</taxon>
        <taxon>Spirosoma</taxon>
    </lineage>
</organism>